<evidence type="ECO:0000259" key="9">
    <source>
        <dbReference type="PROSITE" id="PS50135"/>
    </source>
</evidence>
<dbReference type="SMART" id="SM00291">
    <property type="entry name" value="ZnF_ZZ"/>
    <property type="match status" value="1"/>
</dbReference>
<feature type="transmembrane region" description="Helical" evidence="8">
    <location>
        <begin position="16"/>
        <end position="37"/>
    </location>
</feature>
<feature type="region of interest" description="Disordered" evidence="7">
    <location>
        <begin position="382"/>
        <end position="403"/>
    </location>
</feature>
<dbReference type="Proteomes" id="UP000887568">
    <property type="component" value="Unplaced"/>
</dbReference>
<protein>
    <recommendedName>
        <fullName evidence="13">EF-hand</fullName>
    </recommendedName>
</protein>
<dbReference type="AlphaFoldDB" id="A0A914AAB2"/>
<dbReference type="RefSeq" id="XP_038060802.1">
    <property type="nucleotide sequence ID" value="XM_038204874.1"/>
</dbReference>
<dbReference type="PROSITE" id="PS01357">
    <property type="entry name" value="ZF_ZZ_1"/>
    <property type="match status" value="1"/>
</dbReference>
<evidence type="ECO:0008006" key="13">
    <source>
        <dbReference type="Google" id="ProtNLM"/>
    </source>
</evidence>
<keyword evidence="1" id="KW-0479">Metal-binding</keyword>
<keyword evidence="5" id="KW-0106">Calcium</keyword>
<feature type="compositionally biased region" description="Polar residues" evidence="7">
    <location>
        <begin position="63"/>
        <end position="73"/>
    </location>
</feature>
<dbReference type="Pfam" id="PF00569">
    <property type="entry name" value="ZZ"/>
    <property type="match status" value="1"/>
</dbReference>
<proteinExistence type="predicted"/>
<name>A0A914AAB2_PATMI</name>
<dbReference type="InterPro" id="IPR043145">
    <property type="entry name" value="Znf_ZZ_sf"/>
</dbReference>
<evidence type="ECO:0000259" key="10">
    <source>
        <dbReference type="PROSITE" id="PS50222"/>
    </source>
</evidence>
<dbReference type="EnsemblMetazoa" id="XM_038204874.1">
    <property type="protein sequence ID" value="XP_038060802.1"/>
    <property type="gene ID" value="LOC119731668"/>
</dbReference>
<dbReference type="PROSITE" id="PS50222">
    <property type="entry name" value="EF_HAND_2"/>
    <property type="match status" value="2"/>
</dbReference>
<dbReference type="Gene3D" id="3.30.60.90">
    <property type="match status" value="1"/>
</dbReference>
<feature type="domain" description="EF-hand" evidence="10">
    <location>
        <begin position="272"/>
        <end position="307"/>
    </location>
</feature>
<dbReference type="SUPFAM" id="SSF47473">
    <property type="entry name" value="EF-hand"/>
    <property type="match status" value="1"/>
</dbReference>
<keyword evidence="12" id="KW-1185">Reference proteome</keyword>
<evidence type="ECO:0000256" key="2">
    <source>
        <dbReference type="ARBA" id="ARBA00022737"/>
    </source>
</evidence>
<organism evidence="11 12">
    <name type="scientific">Patiria miniata</name>
    <name type="common">Bat star</name>
    <name type="synonym">Asterina miniata</name>
    <dbReference type="NCBI Taxonomy" id="46514"/>
    <lineage>
        <taxon>Eukaryota</taxon>
        <taxon>Metazoa</taxon>
        <taxon>Echinodermata</taxon>
        <taxon>Eleutherozoa</taxon>
        <taxon>Asterozoa</taxon>
        <taxon>Asteroidea</taxon>
        <taxon>Valvatacea</taxon>
        <taxon>Valvatida</taxon>
        <taxon>Asterinidae</taxon>
        <taxon>Patiria</taxon>
    </lineage>
</organism>
<dbReference type="PROSITE" id="PS00018">
    <property type="entry name" value="EF_HAND_1"/>
    <property type="match status" value="1"/>
</dbReference>
<dbReference type="InterPro" id="IPR002048">
    <property type="entry name" value="EF_hand_dom"/>
</dbReference>
<dbReference type="SMART" id="SM00054">
    <property type="entry name" value="EFh"/>
    <property type="match status" value="2"/>
</dbReference>
<feature type="domain" description="ZZ-type" evidence="9">
    <location>
        <begin position="145"/>
        <end position="197"/>
    </location>
</feature>
<dbReference type="PRINTS" id="PR00450">
    <property type="entry name" value="RECOVERIN"/>
</dbReference>
<dbReference type="OrthoDB" id="2122982at2759"/>
<reference evidence="11" key="1">
    <citation type="submission" date="2022-11" db="UniProtKB">
        <authorList>
            <consortium name="EnsemblMetazoa"/>
        </authorList>
    </citation>
    <scope>IDENTIFICATION</scope>
</reference>
<dbReference type="InterPro" id="IPR000433">
    <property type="entry name" value="Znf_ZZ"/>
</dbReference>
<feature type="region of interest" description="Disordered" evidence="7">
    <location>
        <begin position="63"/>
        <end position="118"/>
    </location>
</feature>
<evidence type="ECO:0000256" key="8">
    <source>
        <dbReference type="SAM" id="Phobius"/>
    </source>
</evidence>
<dbReference type="InterPro" id="IPR011992">
    <property type="entry name" value="EF-hand-dom_pair"/>
</dbReference>
<feature type="domain" description="EF-hand" evidence="10">
    <location>
        <begin position="308"/>
        <end position="343"/>
    </location>
</feature>
<evidence type="ECO:0000256" key="7">
    <source>
        <dbReference type="SAM" id="MobiDB-lite"/>
    </source>
</evidence>
<evidence type="ECO:0000256" key="3">
    <source>
        <dbReference type="ARBA" id="ARBA00022771"/>
    </source>
</evidence>
<sequence length="462" mass="52244">MSDAKVITVDSEAKSWLGFGIGLAIGTVATAAVGYLWKFSKYRQTVDEYSDLHLDSLNDSQQFPAITSSSSRPATPAHIQRPGDRGHNTTQHALPGTPQHDAIREHDGRSGVSREPGIAYSDNQSLLNLLYNMAEDQSKKESYVHRGISCNMCNASPICGNRYKCASCIDYDICERCEAHDRHNRTHNFIKIKLPIPPLANPRNVLIKPFYPGKELQRRRPTLDEMQHLRSTTYFDQHEIEALFDQYRTLCTKDRGITRDVYDLCLGPLGLEKNLVMDRLFKFYDSNGDGYIDFEEFVRGLSILIKGTQEEKVRYAFEGYDLDGIGCVSRDNLRKMFKAYFYVTIELVRDVVKACEEEMMANFDDTQGRPVSSLFSAPIPTDTGSDPSQITKTPFPGNPGSREDMWPVMEAMSQDAIEEMVENIFKMANVDLDQRITLQQFGELTAVDNSLLAWFDALGTVF</sequence>
<evidence type="ECO:0000256" key="4">
    <source>
        <dbReference type="ARBA" id="ARBA00022833"/>
    </source>
</evidence>
<dbReference type="Pfam" id="PF13499">
    <property type="entry name" value="EF-hand_7"/>
    <property type="match status" value="1"/>
</dbReference>
<dbReference type="PANTHER" id="PTHR23055:SF188">
    <property type="entry name" value="EF-HAND DOMAIN-CONTAINING PROTEIN"/>
    <property type="match status" value="1"/>
</dbReference>
<keyword evidence="3 6" id="KW-0863">Zinc-finger</keyword>
<dbReference type="InterPro" id="IPR028846">
    <property type="entry name" value="Recoverin"/>
</dbReference>
<dbReference type="GeneID" id="119731668"/>
<dbReference type="Gene3D" id="1.10.238.10">
    <property type="entry name" value="EF-hand"/>
    <property type="match status" value="1"/>
</dbReference>
<evidence type="ECO:0000313" key="11">
    <source>
        <dbReference type="EnsemblMetazoa" id="XP_038060802.1"/>
    </source>
</evidence>
<keyword evidence="8" id="KW-0472">Membrane</keyword>
<keyword evidence="8" id="KW-0812">Transmembrane</keyword>
<evidence type="ECO:0000256" key="5">
    <source>
        <dbReference type="ARBA" id="ARBA00022837"/>
    </source>
</evidence>
<evidence type="ECO:0000313" key="12">
    <source>
        <dbReference type="Proteomes" id="UP000887568"/>
    </source>
</evidence>
<dbReference type="PANTHER" id="PTHR23055">
    <property type="entry name" value="CALCIUM BINDING PROTEINS"/>
    <property type="match status" value="1"/>
</dbReference>
<dbReference type="OMA" id="PIMETMS"/>
<keyword evidence="4" id="KW-0862">Zinc</keyword>
<evidence type="ECO:0000256" key="1">
    <source>
        <dbReference type="ARBA" id="ARBA00022723"/>
    </source>
</evidence>
<dbReference type="GO" id="GO:0008270">
    <property type="term" value="F:zinc ion binding"/>
    <property type="evidence" value="ECO:0007669"/>
    <property type="project" value="UniProtKB-KW"/>
</dbReference>
<dbReference type="GO" id="GO:0005509">
    <property type="term" value="F:calcium ion binding"/>
    <property type="evidence" value="ECO:0007669"/>
    <property type="project" value="InterPro"/>
</dbReference>
<dbReference type="CDD" id="cd02340">
    <property type="entry name" value="ZZ_NBR1_like"/>
    <property type="match status" value="1"/>
</dbReference>
<dbReference type="PROSITE" id="PS50135">
    <property type="entry name" value="ZF_ZZ_2"/>
    <property type="match status" value="1"/>
</dbReference>
<dbReference type="CDD" id="cd00051">
    <property type="entry name" value="EFh"/>
    <property type="match status" value="2"/>
</dbReference>
<dbReference type="SUPFAM" id="SSF57850">
    <property type="entry name" value="RING/U-box"/>
    <property type="match status" value="1"/>
</dbReference>
<keyword evidence="2" id="KW-0677">Repeat</keyword>
<evidence type="ECO:0000256" key="6">
    <source>
        <dbReference type="PROSITE-ProRule" id="PRU00228"/>
    </source>
</evidence>
<keyword evidence="8" id="KW-1133">Transmembrane helix</keyword>
<feature type="compositionally biased region" description="Polar residues" evidence="7">
    <location>
        <begin position="382"/>
        <end position="392"/>
    </location>
</feature>
<accession>A0A914AAB2</accession>
<dbReference type="InterPro" id="IPR018247">
    <property type="entry name" value="EF_Hand_1_Ca_BS"/>
</dbReference>